<accession>M4B7V4</accession>
<dbReference type="HOGENOM" id="CLU_2710096_0_0_1"/>
<dbReference type="InParanoid" id="M4B7V4"/>
<reference evidence="2" key="1">
    <citation type="journal article" date="2010" name="Science">
        <title>Signatures of adaptation to obligate biotrophy in the Hyaloperonospora arabidopsidis genome.</title>
        <authorList>
            <person name="Baxter L."/>
            <person name="Tripathy S."/>
            <person name="Ishaque N."/>
            <person name="Boot N."/>
            <person name="Cabral A."/>
            <person name="Kemen E."/>
            <person name="Thines M."/>
            <person name="Ah-Fong A."/>
            <person name="Anderson R."/>
            <person name="Badejoko W."/>
            <person name="Bittner-Eddy P."/>
            <person name="Boore J.L."/>
            <person name="Chibucos M.C."/>
            <person name="Coates M."/>
            <person name="Dehal P."/>
            <person name="Delehaunty K."/>
            <person name="Dong S."/>
            <person name="Downton P."/>
            <person name="Dumas B."/>
            <person name="Fabro G."/>
            <person name="Fronick C."/>
            <person name="Fuerstenberg S.I."/>
            <person name="Fulton L."/>
            <person name="Gaulin E."/>
            <person name="Govers F."/>
            <person name="Hughes L."/>
            <person name="Humphray S."/>
            <person name="Jiang R.H."/>
            <person name="Judelson H."/>
            <person name="Kamoun S."/>
            <person name="Kyung K."/>
            <person name="Meijer H."/>
            <person name="Minx P."/>
            <person name="Morris P."/>
            <person name="Nelson J."/>
            <person name="Phuntumart V."/>
            <person name="Qutob D."/>
            <person name="Rehmany A."/>
            <person name="Rougon-Cardoso A."/>
            <person name="Ryden P."/>
            <person name="Torto-Alalibo T."/>
            <person name="Studholme D."/>
            <person name="Wang Y."/>
            <person name="Win J."/>
            <person name="Wood J."/>
            <person name="Clifton S.W."/>
            <person name="Rogers J."/>
            <person name="Van den Ackerveken G."/>
            <person name="Jones J.D."/>
            <person name="McDowell J.M."/>
            <person name="Beynon J."/>
            <person name="Tyler B.M."/>
        </authorList>
    </citation>
    <scope>NUCLEOTIDE SEQUENCE [LARGE SCALE GENOMIC DNA]</scope>
    <source>
        <strain evidence="2">Emoy2</strain>
    </source>
</reference>
<keyword evidence="2" id="KW-1185">Reference proteome</keyword>
<dbReference type="EMBL" id="JH597876">
    <property type="status" value="NOT_ANNOTATED_CDS"/>
    <property type="molecule type" value="Genomic_DNA"/>
</dbReference>
<dbReference type="VEuPathDB" id="FungiDB:HpaG802356"/>
<proteinExistence type="predicted"/>
<evidence type="ECO:0000313" key="2">
    <source>
        <dbReference type="Proteomes" id="UP000011713"/>
    </source>
</evidence>
<dbReference type="EnsemblProtists" id="HpaT802356">
    <property type="protein sequence ID" value="HpaP802356"/>
    <property type="gene ID" value="HpaG802356"/>
</dbReference>
<dbReference type="Proteomes" id="UP000011713">
    <property type="component" value="Unassembled WGS sequence"/>
</dbReference>
<sequence>MKQKASEKDWLDEEKMSNMAFFIALVRMHHNDCMKVIEKPLNWSASVKLEVSEKCLLVINVLHYQWTIFILLL</sequence>
<dbReference type="AlphaFoldDB" id="M4B7V4"/>
<evidence type="ECO:0000313" key="1">
    <source>
        <dbReference type="EnsemblProtists" id="HpaP802356"/>
    </source>
</evidence>
<name>M4B7V4_HYAAE</name>
<organism evidence="1 2">
    <name type="scientific">Hyaloperonospora arabidopsidis (strain Emoy2)</name>
    <name type="common">Downy mildew agent</name>
    <name type="synonym">Peronospora arabidopsidis</name>
    <dbReference type="NCBI Taxonomy" id="559515"/>
    <lineage>
        <taxon>Eukaryota</taxon>
        <taxon>Sar</taxon>
        <taxon>Stramenopiles</taxon>
        <taxon>Oomycota</taxon>
        <taxon>Peronosporomycetes</taxon>
        <taxon>Peronosporales</taxon>
        <taxon>Peronosporaceae</taxon>
        <taxon>Hyaloperonospora</taxon>
    </lineage>
</organism>
<protein>
    <submittedName>
        <fullName evidence="1">Uncharacterized protein</fullName>
    </submittedName>
</protein>
<reference evidence="1" key="2">
    <citation type="submission" date="2015-06" db="UniProtKB">
        <authorList>
            <consortium name="EnsemblProtists"/>
        </authorList>
    </citation>
    <scope>IDENTIFICATION</scope>
    <source>
        <strain evidence="1">Emoy2</strain>
    </source>
</reference>